<evidence type="ECO:0000313" key="2">
    <source>
        <dbReference type="EMBL" id="HHP82240.1"/>
    </source>
</evidence>
<dbReference type="InterPro" id="IPR017896">
    <property type="entry name" value="4Fe4S_Fe-S-bd"/>
</dbReference>
<dbReference type="InterPro" id="IPR014729">
    <property type="entry name" value="Rossmann-like_a/b/a_fold"/>
</dbReference>
<dbReference type="InterPro" id="IPR017900">
    <property type="entry name" value="4Fe4S_Fe_S_CS"/>
</dbReference>
<gene>
    <name evidence="2" type="ORF">ENM84_06215</name>
</gene>
<reference evidence="2" key="1">
    <citation type="journal article" date="2020" name="mSystems">
        <title>Genome- and Community-Level Interaction Insights into Carbon Utilization and Element Cycling Functions of Hydrothermarchaeota in Hydrothermal Sediment.</title>
        <authorList>
            <person name="Zhou Z."/>
            <person name="Liu Y."/>
            <person name="Xu W."/>
            <person name="Pan J."/>
            <person name="Luo Z.H."/>
            <person name="Li M."/>
        </authorList>
    </citation>
    <scope>NUCLEOTIDE SEQUENCE [LARGE SCALE GENOMIC DNA]</scope>
    <source>
        <strain evidence="2">SpSt-1121</strain>
    </source>
</reference>
<dbReference type="Gene3D" id="3.40.50.620">
    <property type="entry name" value="HUPs"/>
    <property type="match status" value="1"/>
</dbReference>
<feature type="domain" description="4Fe-4S ferredoxin-type" evidence="1">
    <location>
        <begin position="569"/>
        <end position="598"/>
    </location>
</feature>
<evidence type="ECO:0000259" key="1">
    <source>
        <dbReference type="PROSITE" id="PS51379"/>
    </source>
</evidence>
<dbReference type="AlphaFoldDB" id="A0A7C5TI27"/>
<dbReference type="PROSITE" id="PS00198">
    <property type="entry name" value="4FE4S_FER_1"/>
    <property type="match status" value="1"/>
</dbReference>
<dbReference type="CDD" id="cd23947">
    <property type="entry name" value="PAPS_reductase-like_YbdN"/>
    <property type="match status" value="1"/>
</dbReference>
<dbReference type="Gene3D" id="3.30.70.20">
    <property type="match status" value="1"/>
</dbReference>
<dbReference type="PANTHER" id="PTHR43196">
    <property type="entry name" value="SULFATE ADENYLYLTRANSFERASE SUBUNIT 2"/>
    <property type="match status" value="1"/>
</dbReference>
<dbReference type="GO" id="GO:0016491">
    <property type="term" value="F:oxidoreductase activity"/>
    <property type="evidence" value="ECO:0007669"/>
    <property type="project" value="UniProtKB-ARBA"/>
</dbReference>
<comment type="caution">
    <text evidence="2">The sequence shown here is derived from an EMBL/GenBank/DDBJ whole genome shotgun (WGS) entry which is preliminary data.</text>
</comment>
<feature type="domain" description="4Fe-4S ferredoxin-type" evidence="1">
    <location>
        <begin position="603"/>
        <end position="633"/>
    </location>
</feature>
<dbReference type="SUPFAM" id="SSF54862">
    <property type="entry name" value="4Fe-4S ferredoxins"/>
    <property type="match status" value="1"/>
</dbReference>
<organism evidence="2">
    <name type="scientific">Ignisphaera aggregans</name>
    <dbReference type="NCBI Taxonomy" id="334771"/>
    <lineage>
        <taxon>Archaea</taxon>
        <taxon>Thermoproteota</taxon>
        <taxon>Thermoprotei</taxon>
        <taxon>Desulfurococcales</taxon>
        <taxon>Desulfurococcaceae</taxon>
        <taxon>Ignisphaera</taxon>
    </lineage>
</organism>
<dbReference type="PROSITE" id="PS51379">
    <property type="entry name" value="4FE4S_FER_2"/>
    <property type="match status" value="2"/>
</dbReference>
<protein>
    <recommendedName>
        <fullName evidence="1">4Fe-4S ferredoxin-type domain-containing protein</fullName>
    </recommendedName>
</protein>
<proteinExistence type="predicted"/>
<dbReference type="SUPFAM" id="SSF52402">
    <property type="entry name" value="Adenine nucleotide alpha hydrolases-like"/>
    <property type="match status" value="1"/>
</dbReference>
<dbReference type="InterPro" id="IPR050128">
    <property type="entry name" value="Sulfate_adenylyltrnsfr_sub2"/>
</dbReference>
<dbReference type="EMBL" id="DRZI01000266">
    <property type="protein sequence ID" value="HHP82240.1"/>
    <property type="molecule type" value="Genomic_DNA"/>
</dbReference>
<sequence length="696" mass="81286">MPRRIVWPKIKKVYWCLSCNIPLLQSSCPICGSKCRRIPLSDPGDARLAFERDIQTIYMGYIYEFGTDKGFNEIIGKSVILLNKAPYFDEMKEVYVDGIQIGRFYFDPFLRKWRFRVSKVGAEKILSIDSEIIEKAVIDKRRCLPMDVIRIDRDIEAYKQVLLVRRSGTIAGLGYSIGKGKIIVYSWWDDNNKIGDRGNEPNKKSSIEDVLKAHEDYMNIIESKAKKFISILNEKTSRQVIASFSGGKDSLVSLHLAISLGLEPKILFNNTGIELPETLETVYRTVEKYGLELVEASANDIFWKSVYNLGIPGRDYRWCCKTCKLAPLHRTVIKLWPSGALNIVGQRAFESIDRARSPRIWRLRWAPQLLNISPINEWSQLEVWLYIYRHKLSPNPLYFEGFERIGCFMCPASTLAELELVSKTHPDLWEKWQNILMYWADRLNKPREWIDYGLWRWNAPARYRTSIAKRLHIVDKIDNWKEAFVKMLPIKIIDIIQRGLEIEIIFEKPIELNFLANQISIVHPKEHFLDIQKGIANVSWSLCSIHINSNRILFRYQNENDIEKLVDILKLYFRWLLCTGCRSCEANCISGTFKVIKDEKGLNRPIVSNKSKCIGCKFCIYNCPIADVYVEHVITPLIFNNYEAWRRKTREHHNEILEKIKTFIMASYKNSLKYNENKNRKDTAKEFTDISSFFSM</sequence>
<accession>A0A7C5TI27</accession>
<dbReference type="Pfam" id="PF01507">
    <property type="entry name" value="PAPS_reduct"/>
    <property type="match status" value="1"/>
</dbReference>
<dbReference type="InterPro" id="IPR002500">
    <property type="entry name" value="PAPS_reduct_dom"/>
</dbReference>
<name>A0A7C5TI27_9CREN</name>
<dbReference type="PANTHER" id="PTHR43196:SF2">
    <property type="entry name" value="PHOSPHOADENOSINE PHOSPHOSULFATE REDUCTASE"/>
    <property type="match status" value="1"/>
</dbReference>